<dbReference type="NCBIfam" id="TIGR00496">
    <property type="entry name" value="frr"/>
    <property type="match status" value="1"/>
</dbReference>
<dbReference type="InterPro" id="IPR002661">
    <property type="entry name" value="Ribosome_recyc_fac"/>
</dbReference>
<dbReference type="Proteomes" id="UP000199377">
    <property type="component" value="Unassembled WGS sequence"/>
</dbReference>
<evidence type="ECO:0000256" key="1">
    <source>
        <dbReference type="ARBA" id="ARBA00004496"/>
    </source>
</evidence>
<name>A0A1I3L5X7_9RHOB</name>
<dbReference type="CDD" id="cd00520">
    <property type="entry name" value="RRF"/>
    <property type="match status" value="1"/>
</dbReference>
<reference evidence="8 9" key="1">
    <citation type="submission" date="2016-10" db="EMBL/GenBank/DDBJ databases">
        <authorList>
            <person name="de Groot N.N."/>
        </authorList>
    </citation>
    <scope>NUCLEOTIDE SEQUENCE [LARGE SCALE GENOMIC DNA]</scope>
    <source>
        <strain evidence="8 9">CGMCC 1.11030</strain>
    </source>
</reference>
<dbReference type="FunFam" id="1.10.132.20:FF:000001">
    <property type="entry name" value="Ribosome-recycling factor"/>
    <property type="match status" value="1"/>
</dbReference>
<evidence type="ECO:0000256" key="6">
    <source>
        <dbReference type="HAMAP-Rule" id="MF_00040"/>
    </source>
</evidence>
<evidence type="ECO:0000313" key="8">
    <source>
        <dbReference type="EMBL" id="SFI80164.1"/>
    </source>
</evidence>
<evidence type="ECO:0000256" key="3">
    <source>
        <dbReference type="ARBA" id="ARBA00022490"/>
    </source>
</evidence>
<sequence>MSDEIEIDVDDLERRMDGALASLKHDYASLRTGRATASMLDPVTVDAYGVDTPLNQVATINVPEPRMITLAIWDKAMVGKVDKAIRSSGLGLNPVVDGTLVRLPIPELNEERRRELAKLAGQYAEAAKVAVRNVRRDGMDMVKKAQKDGLSEDDAKLYSDEIQSLTDAAIKKIDAAQEHKQEEIMQV</sequence>
<comment type="function">
    <text evidence="5 6">Responsible for the release of ribosomes from messenger RNA at the termination of protein biosynthesis. May increase the efficiency of translation by recycling ribosomes from one round of translation to another.</text>
</comment>
<dbReference type="InterPro" id="IPR036191">
    <property type="entry name" value="RRF_sf"/>
</dbReference>
<dbReference type="HAMAP" id="MF_00040">
    <property type="entry name" value="RRF"/>
    <property type="match status" value="1"/>
</dbReference>
<dbReference type="RefSeq" id="WP_092862882.1">
    <property type="nucleotide sequence ID" value="NZ_FOQH01000009.1"/>
</dbReference>
<evidence type="ECO:0000256" key="5">
    <source>
        <dbReference type="ARBA" id="ARBA00025050"/>
    </source>
</evidence>
<dbReference type="AlphaFoldDB" id="A0A1I3L5X7"/>
<keyword evidence="4 6" id="KW-0648">Protein biosynthesis</keyword>
<dbReference type="EMBL" id="FOQH01000009">
    <property type="protein sequence ID" value="SFI80164.1"/>
    <property type="molecule type" value="Genomic_DNA"/>
</dbReference>
<dbReference type="STRING" id="1114924.SAMN05216258_109224"/>
<dbReference type="InterPro" id="IPR023584">
    <property type="entry name" value="Ribosome_recyc_fac_dom"/>
</dbReference>
<comment type="similarity">
    <text evidence="2 6">Belongs to the RRF family.</text>
</comment>
<dbReference type="PANTHER" id="PTHR20982:SF3">
    <property type="entry name" value="MITOCHONDRIAL RIBOSOME RECYCLING FACTOR PSEUDO 1"/>
    <property type="match status" value="1"/>
</dbReference>
<keyword evidence="3 6" id="KW-0963">Cytoplasm</keyword>
<evidence type="ECO:0000256" key="4">
    <source>
        <dbReference type="ARBA" id="ARBA00022917"/>
    </source>
</evidence>
<accession>A0A1I3L5X7</accession>
<dbReference type="GO" id="GO:0005829">
    <property type="term" value="C:cytosol"/>
    <property type="evidence" value="ECO:0007669"/>
    <property type="project" value="GOC"/>
</dbReference>
<keyword evidence="9" id="KW-1185">Reference proteome</keyword>
<feature type="domain" description="Ribosome recycling factor" evidence="7">
    <location>
        <begin position="23"/>
        <end position="185"/>
    </location>
</feature>
<dbReference type="SUPFAM" id="SSF55194">
    <property type="entry name" value="Ribosome recycling factor, RRF"/>
    <property type="match status" value="1"/>
</dbReference>
<dbReference type="OrthoDB" id="9804006at2"/>
<dbReference type="Gene3D" id="3.30.1360.40">
    <property type="match status" value="1"/>
</dbReference>
<organism evidence="8 9">
    <name type="scientific">Albimonas pacifica</name>
    <dbReference type="NCBI Taxonomy" id="1114924"/>
    <lineage>
        <taxon>Bacteria</taxon>
        <taxon>Pseudomonadati</taxon>
        <taxon>Pseudomonadota</taxon>
        <taxon>Alphaproteobacteria</taxon>
        <taxon>Rhodobacterales</taxon>
        <taxon>Paracoccaceae</taxon>
        <taxon>Albimonas</taxon>
    </lineage>
</organism>
<dbReference type="FunFam" id="3.30.1360.40:FF:000001">
    <property type="entry name" value="Ribosome-recycling factor"/>
    <property type="match status" value="1"/>
</dbReference>
<dbReference type="Gene3D" id="1.10.132.20">
    <property type="entry name" value="Ribosome-recycling factor"/>
    <property type="match status" value="1"/>
</dbReference>
<comment type="subcellular location">
    <subcellularLocation>
        <location evidence="1 6">Cytoplasm</location>
    </subcellularLocation>
</comment>
<dbReference type="PANTHER" id="PTHR20982">
    <property type="entry name" value="RIBOSOME RECYCLING FACTOR"/>
    <property type="match status" value="1"/>
</dbReference>
<evidence type="ECO:0000259" key="7">
    <source>
        <dbReference type="Pfam" id="PF01765"/>
    </source>
</evidence>
<dbReference type="Pfam" id="PF01765">
    <property type="entry name" value="RRF"/>
    <property type="match status" value="1"/>
</dbReference>
<evidence type="ECO:0000313" key="9">
    <source>
        <dbReference type="Proteomes" id="UP000199377"/>
    </source>
</evidence>
<gene>
    <name evidence="6" type="primary">frr</name>
    <name evidence="8" type="ORF">SAMN05216258_109224</name>
</gene>
<proteinExistence type="inferred from homology"/>
<dbReference type="GO" id="GO:0043023">
    <property type="term" value="F:ribosomal large subunit binding"/>
    <property type="evidence" value="ECO:0007669"/>
    <property type="project" value="TreeGrafter"/>
</dbReference>
<protein>
    <recommendedName>
        <fullName evidence="6">Ribosome-recycling factor</fullName>
        <shortName evidence="6">RRF</shortName>
    </recommendedName>
    <alternativeName>
        <fullName evidence="6">Ribosome-releasing factor</fullName>
    </alternativeName>
</protein>
<evidence type="ECO:0000256" key="2">
    <source>
        <dbReference type="ARBA" id="ARBA00005912"/>
    </source>
</evidence>
<dbReference type="GO" id="GO:0002184">
    <property type="term" value="P:cytoplasmic translational termination"/>
    <property type="evidence" value="ECO:0007669"/>
    <property type="project" value="TreeGrafter"/>
</dbReference>